<dbReference type="InterPro" id="IPR026496">
    <property type="entry name" value="GRASP_targ"/>
</dbReference>
<evidence type="ECO:0000313" key="2">
    <source>
        <dbReference type="Proteomes" id="UP000199207"/>
    </source>
</evidence>
<protein>
    <submittedName>
        <fullName evidence="1">Putative ATP-grasp target RiPP</fullName>
    </submittedName>
</protein>
<dbReference type="EMBL" id="FOLM01000003">
    <property type="protein sequence ID" value="SFC44741.1"/>
    <property type="molecule type" value="Genomic_DNA"/>
</dbReference>
<dbReference type="RefSeq" id="WP_245833920.1">
    <property type="nucleotide sequence ID" value="NZ_FOLM01000003.1"/>
</dbReference>
<dbReference type="Proteomes" id="UP000199207">
    <property type="component" value="Unassembled WGS sequence"/>
</dbReference>
<keyword evidence="2" id="KW-1185">Reference proteome</keyword>
<proteinExistence type="predicted"/>
<name>A0A1I1J9C9_9ACTN</name>
<sequence length="98" mass="10524">MSTETLAPPLFPYAMSVKPAADTDESVVPFGITTAIPANPRAVGSVEELSLCPERQITVTQDGVPFISTPSMASSFDTVVQTQEDMQVWDDDEGTDED</sequence>
<gene>
    <name evidence="1" type="ORF">SAMN05421773_103320</name>
</gene>
<dbReference type="AlphaFoldDB" id="A0A1I1J9C9"/>
<dbReference type="STRING" id="910347.SAMN05421773_103320"/>
<organism evidence="1 2">
    <name type="scientific">Streptomyces aidingensis</name>
    <dbReference type="NCBI Taxonomy" id="910347"/>
    <lineage>
        <taxon>Bacteria</taxon>
        <taxon>Bacillati</taxon>
        <taxon>Actinomycetota</taxon>
        <taxon>Actinomycetes</taxon>
        <taxon>Kitasatosporales</taxon>
        <taxon>Streptomycetaceae</taxon>
        <taxon>Streptomyces</taxon>
    </lineage>
</organism>
<evidence type="ECO:0000313" key="1">
    <source>
        <dbReference type="EMBL" id="SFC44741.1"/>
    </source>
</evidence>
<dbReference type="NCBIfam" id="TIGR04186">
    <property type="entry name" value="GRASP_targ"/>
    <property type="match status" value="1"/>
</dbReference>
<reference evidence="1 2" key="1">
    <citation type="submission" date="2016-10" db="EMBL/GenBank/DDBJ databases">
        <authorList>
            <person name="de Groot N.N."/>
        </authorList>
    </citation>
    <scope>NUCLEOTIDE SEQUENCE [LARGE SCALE GENOMIC DNA]</scope>
    <source>
        <strain evidence="1 2">CGMCC 4.5739</strain>
    </source>
</reference>
<accession>A0A1I1J9C9</accession>